<accession>A0A9X3XEA2</accession>
<organism evidence="1 2">
    <name type="scientific">Polyangium jinanense</name>
    <dbReference type="NCBI Taxonomy" id="2829994"/>
    <lineage>
        <taxon>Bacteria</taxon>
        <taxon>Pseudomonadati</taxon>
        <taxon>Myxococcota</taxon>
        <taxon>Polyangia</taxon>
        <taxon>Polyangiales</taxon>
        <taxon>Polyangiaceae</taxon>
        <taxon>Polyangium</taxon>
    </lineage>
</organism>
<evidence type="ECO:0000313" key="2">
    <source>
        <dbReference type="Proteomes" id="UP001151081"/>
    </source>
</evidence>
<comment type="caution">
    <text evidence="1">The sequence shown here is derived from an EMBL/GenBank/DDBJ whole genome shotgun (WGS) entry which is preliminary data.</text>
</comment>
<sequence>MDTIPKTISAHIDNIYNYTPSDDGDRAVYARTLCFKDKANGCRAVEQCLGFATTDAVPLEYGCQDGVMVFADVPQSRYNCAGLGLNCIDSENGWCADSKVPCDNDTYVDNCVDDIPHFCNIDYILTTPRCSDFGLTCQTREEYPRVNCVGAGPECNVYPPTTGGVDYRSGIACENTTTLRTCMGGREHLLDCSTLGVGFSCIDGTPPYCGFAAECDPFDPVHYKYPASTCEGDSVVICNAGRMEKIDCKSLGFKRCNPESGFCTEL</sequence>
<proteinExistence type="predicted"/>
<dbReference type="EMBL" id="JAGTJJ010000080">
    <property type="protein sequence ID" value="MDC3988712.1"/>
    <property type="molecule type" value="Genomic_DNA"/>
</dbReference>
<keyword evidence="2" id="KW-1185">Reference proteome</keyword>
<protein>
    <submittedName>
        <fullName evidence="1">Uncharacterized protein</fullName>
    </submittedName>
</protein>
<name>A0A9X3XEA2_9BACT</name>
<gene>
    <name evidence="1" type="ORF">KEG57_50065</name>
</gene>
<dbReference type="Proteomes" id="UP001151081">
    <property type="component" value="Unassembled WGS sequence"/>
</dbReference>
<reference evidence="1 2" key="1">
    <citation type="submission" date="2021-04" db="EMBL/GenBank/DDBJ databases">
        <title>Genome analysis of Polyangium sp.</title>
        <authorList>
            <person name="Li Y."/>
            <person name="Wang J."/>
        </authorList>
    </citation>
    <scope>NUCLEOTIDE SEQUENCE [LARGE SCALE GENOMIC DNA]</scope>
    <source>
        <strain evidence="1 2">SDU14</strain>
    </source>
</reference>
<evidence type="ECO:0000313" key="1">
    <source>
        <dbReference type="EMBL" id="MDC3988712.1"/>
    </source>
</evidence>
<dbReference type="AlphaFoldDB" id="A0A9X3XEA2"/>